<evidence type="ECO:0000256" key="2">
    <source>
        <dbReference type="ARBA" id="ARBA00024867"/>
    </source>
</evidence>
<dbReference type="SMART" id="SM00850">
    <property type="entry name" value="LytTR"/>
    <property type="match status" value="1"/>
</dbReference>
<dbReference type="Pfam" id="PF00072">
    <property type="entry name" value="Response_reg"/>
    <property type="match status" value="1"/>
</dbReference>
<dbReference type="InterPro" id="IPR007492">
    <property type="entry name" value="LytTR_DNA-bd_dom"/>
</dbReference>
<dbReference type="EMBL" id="CP045798">
    <property type="protein sequence ID" value="QNB45334.1"/>
    <property type="molecule type" value="Genomic_DNA"/>
</dbReference>
<sequence>MVQLVYRVFFADDEPLICNELRYILEQEPDIEIVGECYAGSKVVGEIKKYKPHVVFLDINMPGSSGIEIASQLVQEPFPPLVIFVTAYEEYAIAAFKVNAIGYVLKPFTGEDIQKVLRQVRILLGRQVQYTDRLQKTLDILQNNKLKRIPAEKDGKIFLIDPEEIHVILVKNKITYIQTQHHEYISNQPLLHLEEKLIGSHFFRCHRNFLVNLKKVKEIIPWFHGTYLLVVYAKDKMEIPVSRYRVKDFKELVDL</sequence>
<name>A0A7G6DZT0_THEFR</name>
<gene>
    <name evidence="6" type="ORF">BR63_02805</name>
</gene>
<dbReference type="PROSITE" id="PS50110">
    <property type="entry name" value="RESPONSE_REGULATORY"/>
    <property type="match status" value="1"/>
</dbReference>
<evidence type="ECO:0000313" key="6">
    <source>
        <dbReference type="EMBL" id="QNB45334.1"/>
    </source>
</evidence>
<dbReference type="InterPro" id="IPR046947">
    <property type="entry name" value="LytR-like"/>
</dbReference>
<keyword evidence="7" id="KW-1185">Reference proteome</keyword>
<dbReference type="SUPFAM" id="SSF52172">
    <property type="entry name" value="CheY-like"/>
    <property type="match status" value="1"/>
</dbReference>
<dbReference type="Gene3D" id="2.40.50.40">
    <property type="match status" value="1"/>
</dbReference>
<dbReference type="GO" id="GO:0003677">
    <property type="term" value="F:DNA binding"/>
    <property type="evidence" value="ECO:0007669"/>
    <property type="project" value="InterPro"/>
</dbReference>
<dbReference type="AlphaFoldDB" id="A0A7G6DZT0"/>
<evidence type="ECO:0000256" key="3">
    <source>
        <dbReference type="PROSITE-ProRule" id="PRU00169"/>
    </source>
</evidence>
<dbReference type="GO" id="GO:0000156">
    <property type="term" value="F:phosphorelay response regulator activity"/>
    <property type="evidence" value="ECO:0007669"/>
    <property type="project" value="InterPro"/>
</dbReference>
<dbReference type="PANTHER" id="PTHR37299:SF1">
    <property type="entry name" value="STAGE 0 SPORULATION PROTEIN A HOMOLOG"/>
    <property type="match status" value="1"/>
</dbReference>
<evidence type="ECO:0000256" key="1">
    <source>
        <dbReference type="ARBA" id="ARBA00018672"/>
    </source>
</evidence>
<comment type="function">
    <text evidence="2">May play the central regulatory role in sporulation. It may be an element of the effector pathway responsible for the activation of sporulation genes in response to nutritional stress. Spo0A may act in concert with spo0H (a sigma factor) to control the expression of some genes that are critical to the sporulation process.</text>
</comment>
<dbReference type="Gene3D" id="2.20.25.10">
    <property type="match status" value="1"/>
</dbReference>
<evidence type="ECO:0000259" key="5">
    <source>
        <dbReference type="PROSITE" id="PS50930"/>
    </source>
</evidence>
<dbReference type="Gene3D" id="3.40.50.2300">
    <property type="match status" value="1"/>
</dbReference>
<dbReference type="Pfam" id="PF04397">
    <property type="entry name" value="LytTR"/>
    <property type="match status" value="1"/>
</dbReference>
<dbReference type="PROSITE" id="PS50930">
    <property type="entry name" value="HTH_LYTTR"/>
    <property type="match status" value="1"/>
</dbReference>
<protein>
    <recommendedName>
        <fullName evidence="1">Stage 0 sporulation protein A homolog</fullName>
    </recommendedName>
</protein>
<dbReference type="SMART" id="SM00448">
    <property type="entry name" value="REC"/>
    <property type="match status" value="1"/>
</dbReference>
<dbReference type="InterPro" id="IPR001789">
    <property type="entry name" value="Sig_transdc_resp-reg_receiver"/>
</dbReference>
<reference evidence="6 7" key="1">
    <citation type="journal article" date="2019" name="Front. Microbiol.">
        <title>Thermoanaerosceptrum fracticalcis gen. nov. sp. nov., a Novel Fumarate-Fermenting Microorganism From a Deep Fractured Carbonate Aquifer of the US Great Basin.</title>
        <authorList>
            <person name="Hamilton-Brehm S.D."/>
            <person name="Stewart L.E."/>
            <person name="Zavarin M."/>
            <person name="Caldwell M."/>
            <person name="Lawson P.A."/>
            <person name="Onstott T.C."/>
            <person name="Grzymski J."/>
            <person name="Neveux I."/>
            <person name="Lollar B.S."/>
            <person name="Russell C.E."/>
            <person name="Moser D.P."/>
        </authorList>
    </citation>
    <scope>NUCLEOTIDE SEQUENCE [LARGE SCALE GENOMIC DNA]</scope>
    <source>
        <strain evidence="6 7">DRI-13</strain>
    </source>
</reference>
<dbReference type="Proteomes" id="UP000515847">
    <property type="component" value="Chromosome"/>
</dbReference>
<feature type="domain" description="HTH LytTR-type" evidence="5">
    <location>
        <begin position="149"/>
        <end position="255"/>
    </location>
</feature>
<organism evidence="6 7">
    <name type="scientific">Thermanaerosceptrum fracticalcis</name>
    <dbReference type="NCBI Taxonomy" id="1712410"/>
    <lineage>
        <taxon>Bacteria</taxon>
        <taxon>Bacillati</taxon>
        <taxon>Bacillota</taxon>
        <taxon>Clostridia</taxon>
        <taxon>Eubacteriales</taxon>
        <taxon>Peptococcaceae</taxon>
        <taxon>Thermanaerosceptrum</taxon>
    </lineage>
</organism>
<feature type="domain" description="Response regulatory" evidence="4">
    <location>
        <begin position="7"/>
        <end position="121"/>
    </location>
</feature>
<keyword evidence="3" id="KW-0597">Phosphoprotein</keyword>
<dbReference type="InterPro" id="IPR011006">
    <property type="entry name" value="CheY-like_superfamily"/>
</dbReference>
<feature type="modified residue" description="4-aspartylphosphate" evidence="3">
    <location>
        <position position="58"/>
    </location>
</feature>
<accession>A0A7G6DZT0</accession>
<dbReference type="KEGG" id="tfr:BR63_02805"/>
<dbReference type="PANTHER" id="PTHR37299">
    <property type="entry name" value="TRANSCRIPTIONAL REGULATOR-RELATED"/>
    <property type="match status" value="1"/>
</dbReference>
<evidence type="ECO:0000259" key="4">
    <source>
        <dbReference type="PROSITE" id="PS50110"/>
    </source>
</evidence>
<evidence type="ECO:0000313" key="7">
    <source>
        <dbReference type="Proteomes" id="UP000515847"/>
    </source>
</evidence>
<proteinExistence type="predicted"/>